<evidence type="ECO:0000313" key="2">
    <source>
        <dbReference type="EMBL" id="KKL87092.1"/>
    </source>
</evidence>
<protein>
    <submittedName>
        <fullName evidence="2">Uncharacterized protein</fullName>
    </submittedName>
</protein>
<name>A0A0F9IIF9_9ZZZZ</name>
<dbReference type="EMBL" id="LAZR01020931">
    <property type="protein sequence ID" value="KKL87092.1"/>
    <property type="molecule type" value="Genomic_DNA"/>
</dbReference>
<gene>
    <name evidence="2" type="ORF">LCGC14_1938160</name>
</gene>
<organism evidence="2">
    <name type="scientific">marine sediment metagenome</name>
    <dbReference type="NCBI Taxonomy" id="412755"/>
    <lineage>
        <taxon>unclassified sequences</taxon>
        <taxon>metagenomes</taxon>
        <taxon>ecological metagenomes</taxon>
    </lineage>
</organism>
<dbReference type="AlphaFoldDB" id="A0A0F9IIF9"/>
<feature type="coiled-coil region" evidence="1">
    <location>
        <begin position="1"/>
        <end position="31"/>
    </location>
</feature>
<proteinExistence type="predicted"/>
<keyword evidence="1" id="KW-0175">Coiled coil</keyword>
<evidence type="ECO:0000256" key="1">
    <source>
        <dbReference type="SAM" id="Coils"/>
    </source>
</evidence>
<comment type="caution">
    <text evidence="2">The sequence shown here is derived from an EMBL/GenBank/DDBJ whole genome shotgun (WGS) entry which is preliminary data.</text>
</comment>
<accession>A0A0F9IIF9</accession>
<reference evidence="2" key="1">
    <citation type="journal article" date="2015" name="Nature">
        <title>Complex archaea that bridge the gap between prokaryotes and eukaryotes.</title>
        <authorList>
            <person name="Spang A."/>
            <person name="Saw J.H."/>
            <person name="Jorgensen S.L."/>
            <person name="Zaremba-Niedzwiedzka K."/>
            <person name="Martijn J."/>
            <person name="Lind A.E."/>
            <person name="van Eijk R."/>
            <person name="Schleper C."/>
            <person name="Guy L."/>
            <person name="Ettema T.J."/>
        </authorList>
    </citation>
    <scope>NUCLEOTIDE SEQUENCE</scope>
</reference>
<sequence>MEKLQRLKSSLEEKKTELAIKKSERANLKEKLKENYGLDSGGYCGRVTPKRTRLRR</sequence>